<feature type="domain" description="SUF system FeS cluster assembly SufBD core" evidence="2">
    <location>
        <begin position="137"/>
        <end position="364"/>
    </location>
</feature>
<keyword evidence="4" id="KW-1185">Reference proteome</keyword>
<proteinExistence type="inferred from homology"/>
<dbReference type="AlphaFoldDB" id="A0A542ULE4"/>
<dbReference type="OrthoDB" id="9803529at2"/>
<dbReference type="InterPro" id="IPR000825">
    <property type="entry name" value="SUF_FeS_clus_asmbl_SufBD_core"/>
</dbReference>
<organism evidence="3 4">
    <name type="scientific">Streptomyces puniciscabiei</name>
    <dbReference type="NCBI Taxonomy" id="164348"/>
    <lineage>
        <taxon>Bacteria</taxon>
        <taxon>Bacillati</taxon>
        <taxon>Actinomycetota</taxon>
        <taxon>Actinomycetes</taxon>
        <taxon>Kitasatosporales</taxon>
        <taxon>Streptomycetaceae</taxon>
        <taxon>Streptomyces</taxon>
    </lineage>
</organism>
<evidence type="ECO:0000313" key="4">
    <source>
        <dbReference type="Proteomes" id="UP000318103"/>
    </source>
</evidence>
<sequence length="394" mass="42044">MAEAQNIPVGSTTAGSIAVAAESTVVSRMSAPPSFDVADFPVPHGREEEWRFTPLERLRGLHDGTAVANGDGVKVDVQAPEGVTVETVGRDDARLGKAGTPVDRVAAQAYSAFEKASVVTVPKETVLAEPIRIAVHGQGGTRFGHQVIELGAFAEAVVVIDHTGDAVLAANVDYVLGDGAKLTVVSIQDWDDKAVHVAQHNALVGRDASFKSVVVTFGGDVVRLHPRVQYAGPGGEAELFGLYFTDAGQHQEHRLLVTHNTPHCKSNVVYKGALQGDDAHAVWIGDVLIEAKAEGTDTYEMNRNLVLTDGARVDSVPNLEIETGEIVGAGHASATGRFDDEQLFYLMARGIPEHEARRLVVRGFFAELVQQIGVADIEERLLAKIEEELEASVA</sequence>
<gene>
    <name evidence="3" type="ORF">FB563_4991</name>
</gene>
<dbReference type="InterPro" id="IPR037284">
    <property type="entry name" value="SUF_FeS_clus_asmbl_SufBD_sf"/>
</dbReference>
<dbReference type="Pfam" id="PF01458">
    <property type="entry name" value="SUFBD_core"/>
    <property type="match status" value="1"/>
</dbReference>
<evidence type="ECO:0000259" key="2">
    <source>
        <dbReference type="Pfam" id="PF01458"/>
    </source>
</evidence>
<dbReference type="NCBIfam" id="TIGR01981">
    <property type="entry name" value="sufD"/>
    <property type="match status" value="1"/>
</dbReference>
<evidence type="ECO:0000313" key="3">
    <source>
        <dbReference type="EMBL" id="TQK99909.1"/>
    </source>
</evidence>
<dbReference type="PANTHER" id="PTHR43575:SF1">
    <property type="entry name" value="PROTEIN ABCI7, CHLOROPLASTIC"/>
    <property type="match status" value="1"/>
</dbReference>
<dbReference type="InterPro" id="IPR055346">
    <property type="entry name" value="Fe-S_cluster_assembly_SufBD"/>
</dbReference>
<dbReference type="STRING" id="164348.BFF78_31690"/>
<reference evidence="3 4" key="1">
    <citation type="submission" date="2019-06" db="EMBL/GenBank/DDBJ databases">
        <title>Sequencing the genomes of 1000 actinobacteria strains.</title>
        <authorList>
            <person name="Klenk H.-P."/>
        </authorList>
    </citation>
    <scope>NUCLEOTIDE SEQUENCE [LARGE SCALE GENOMIC DNA]</scope>
    <source>
        <strain evidence="3 4">DSM 41929</strain>
    </source>
</reference>
<comment type="similarity">
    <text evidence="1">Belongs to the iron-sulfur cluster assembly SufBD family.</text>
</comment>
<evidence type="ECO:0000256" key="1">
    <source>
        <dbReference type="ARBA" id="ARBA00043967"/>
    </source>
</evidence>
<accession>A0A542ULE4</accession>
<dbReference type="EMBL" id="VFNX01000001">
    <property type="protein sequence ID" value="TQK99909.1"/>
    <property type="molecule type" value="Genomic_DNA"/>
</dbReference>
<protein>
    <submittedName>
        <fullName evidence="3">Iron-regulated ABC transporter permease protein SufD</fullName>
    </submittedName>
</protein>
<dbReference type="SUPFAM" id="SSF101960">
    <property type="entry name" value="Stabilizer of iron transporter SufD"/>
    <property type="match status" value="1"/>
</dbReference>
<dbReference type="RefSeq" id="WP_055707849.1">
    <property type="nucleotide sequence ID" value="NZ_JBPJFI010000001.1"/>
</dbReference>
<dbReference type="InterPro" id="IPR011542">
    <property type="entry name" value="SUF_FeS_clus_asmbl_SufD"/>
</dbReference>
<dbReference type="Proteomes" id="UP000318103">
    <property type="component" value="Unassembled WGS sequence"/>
</dbReference>
<comment type="caution">
    <text evidence="3">The sequence shown here is derived from an EMBL/GenBank/DDBJ whole genome shotgun (WGS) entry which is preliminary data.</text>
</comment>
<dbReference type="GO" id="GO:0016226">
    <property type="term" value="P:iron-sulfur cluster assembly"/>
    <property type="evidence" value="ECO:0007669"/>
    <property type="project" value="InterPro"/>
</dbReference>
<name>A0A542ULE4_9ACTN</name>
<dbReference type="PANTHER" id="PTHR43575">
    <property type="entry name" value="PROTEIN ABCI7, CHLOROPLASTIC"/>
    <property type="match status" value="1"/>
</dbReference>